<dbReference type="Pfam" id="PF00496">
    <property type="entry name" value="SBP_bac_5"/>
    <property type="match status" value="1"/>
</dbReference>
<reference evidence="5" key="1">
    <citation type="journal article" date="2019" name="Int. J. Syst. Evol. Microbiol.">
        <title>The Global Catalogue of Microorganisms (GCM) 10K type strain sequencing project: providing services to taxonomists for standard genome sequencing and annotation.</title>
        <authorList>
            <consortium name="The Broad Institute Genomics Platform"/>
            <consortium name="The Broad Institute Genome Sequencing Center for Infectious Disease"/>
            <person name="Wu L."/>
            <person name="Ma J."/>
        </authorList>
    </citation>
    <scope>NUCLEOTIDE SEQUENCE [LARGE SCALE GENOMIC DNA]</scope>
    <source>
        <strain evidence="5">CGMCC 1.18575</strain>
    </source>
</reference>
<evidence type="ECO:0000313" key="4">
    <source>
        <dbReference type="EMBL" id="MFC5406418.1"/>
    </source>
</evidence>
<feature type="domain" description="Transcriptional regulator SgrR N-terminal HTH" evidence="3">
    <location>
        <begin position="21"/>
        <end position="104"/>
    </location>
</feature>
<evidence type="ECO:0000259" key="2">
    <source>
        <dbReference type="Pfam" id="PF00496"/>
    </source>
</evidence>
<dbReference type="Gene3D" id="3.10.105.10">
    <property type="entry name" value="Dipeptide-binding Protein, Domain 3"/>
    <property type="match status" value="1"/>
</dbReference>
<keyword evidence="5" id="KW-1185">Reference proteome</keyword>
<dbReference type="InterPro" id="IPR039424">
    <property type="entry name" value="SBP_5"/>
</dbReference>
<protein>
    <submittedName>
        <fullName evidence="4">ABC transporter substrate-binding protein</fullName>
    </submittedName>
</protein>
<dbReference type="Proteomes" id="UP001596113">
    <property type="component" value="Unassembled WGS sequence"/>
</dbReference>
<dbReference type="EMBL" id="JBHSMI010000052">
    <property type="protein sequence ID" value="MFC5406418.1"/>
    <property type="molecule type" value="Genomic_DNA"/>
</dbReference>
<feature type="domain" description="Solute-binding protein family 5" evidence="2">
    <location>
        <begin position="178"/>
        <end position="475"/>
    </location>
</feature>
<dbReference type="RefSeq" id="WP_378138493.1">
    <property type="nucleotide sequence ID" value="NZ_JBHSMI010000052.1"/>
</dbReference>
<gene>
    <name evidence="4" type="ORF">ACFPOF_27115</name>
</gene>
<dbReference type="InterPro" id="IPR000914">
    <property type="entry name" value="SBP_5_dom"/>
</dbReference>
<comment type="caution">
    <text evidence="4">The sequence shown here is derived from an EMBL/GenBank/DDBJ whole genome shotgun (WGS) entry which is preliminary data.</text>
</comment>
<dbReference type="Pfam" id="PF12793">
    <property type="entry name" value="SgrR_N"/>
    <property type="match status" value="1"/>
</dbReference>
<dbReference type="InterPro" id="IPR025370">
    <property type="entry name" value="SgrR_HTH_N"/>
</dbReference>
<organism evidence="4 5">
    <name type="scientific">Cohnella soli</name>
    <dbReference type="NCBI Taxonomy" id="425005"/>
    <lineage>
        <taxon>Bacteria</taxon>
        <taxon>Bacillati</taxon>
        <taxon>Bacillota</taxon>
        <taxon>Bacilli</taxon>
        <taxon>Bacillales</taxon>
        <taxon>Paenibacillaceae</taxon>
        <taxon>Cohnella</taxon>
    </lineage>
</organism>
<accession>A0ABW0I0Z1</accession>
<evidence type="ECO:0000256" key="1">
    <source>
        <dbReference type="ARBA" id="ARBA00023125"/>
    </source>
</evidence>
<proteinExistence type="predicted"/>
<dbReference type="PANTHER" id="PTHR30290">
    <property type="entry name" value="PERIPLASMIC BINDING COMPONENT OF ABC TRANSPORTER"/>
    <property type="match status" value="1"/>
</dbReference>
<dbReference type="SUPFAM" id="SSF53850">
    <property type="entry name" value="Periplasmic binding protein-like II"/>
    <property type="match status" value="1"/>
</dbReference>
<dbReference type="Gene3D" id="3.40.190.10">
    <property type="entry name" value="Periplasmic binding protein-like II"/>
    <property type="match status" value="1"/>
</dbReference>
<sequence length="610" mass="69736">MNGLIDKYLMIFNKISPDGEAGEEIEATTEEVAGALYCTTRNAKLVIRKLADEGLIRWQAGRGRGNASRIAFLAEKDDLLLQSAQRLSSKGEYKQAFELLHAHDARGDAQEKYVQWLNGHFGYSVDSTEGHDEIDTLRFPVYHPILNLDPAEIYCAFDAHMIRQLYDSLINYDYATNQVKPGLAHAWDINEDWTQFTLYLRKGVRFHHGREISTEDVKFSFERLKISRAMSWMVKDISEIELLGPRSLRIHLERPNHVFHRYLSSAGMSIVPRDLVGKDERFFCDRPVGTGPFRLKEWSEDRVELTSNKDYYMGRAHLDRVVIAFMPEGFTSPHSFANCMRLLYDDKASFDEPSPEWTVMEELNKGCLMLSWNLRKIGPHQSPTFRKAVHLLLNRRKMIEDIGGNRVYPARGYTPTEMTPLLDDVLDEQEAKRLLLESGYTGETITLSLYGSHEVDAEWLCRRLGEFGINMTVRKDSKSKIGNPALIASADCIIYEVVIARDEVCEVENYLQEGNFIRESLGVDALAWVQGQTEEALGCKSAEDRAAIFRRIEEKIREDHEVLFILHKKLGTLSHPTVKGVGLNYLGWMDFKDIWLDPSAPTGTQITTKL</sequence>
<evidence type="ECO:0000259" key="3">
    <source>
        <dbReference type="Pfam" id="PF12793"/>
    </source>
</evidence>
<name>A0ABW0I0Z1_9BACL</name>
<keyword evidence="1" id="KW-0238">DNA-binding</keyword>
<evidence type="ECO:0000313" key="5">
    <source>
        <dbReference type="Proteomes" id="UP001596113"/>
    </source>
</evidence>
<dbReference type="PANTHER" id="PTHR30290:SF72">
    <property type="entry name" value="HTH-TYPE TRANSCRIPTIONAL REGULATOR SGRR"/>
    <property type="match status" value="1"/>
</dbReference>